<dbReference type="SMART" id="SM00326">
    <property type="entry name" value="SH3"/>
    <property type="match status" value="1"/>
</dbReference>
<keyword evidence="1 4" id="KW-0728">SH3 domain</keyword>
<evidence type="ECO:0000313" key="11">
    <source>
        <dbReference type="Proteomes" id="UP000472277"/>
    </source>
</evidence>
<evidence type="ECO:0000256" key="2">
    <source>
        <dbReference type="ARBA" id="ARBA00022468"/>
    </source>
</evidence>
<gene>
    <name evidence="10" type="primary">SRGAP1</name>
    <name evidence="10" type="synonym">LOC115152204</name>
</gene>
<feature type="region of interest" description="Disordered" evidence="6">
    <location>
        <begin position="777"/>
        <end position="919"/>
    </location>
</feature>
<organism evidence="10 11">
    <name type="scientific">Salmo trutta</name>
    <name type="common">Brown trout</name>
    <dbReference type="NCBI Taxonomy" id="8032"/>
    <lineage>
        <taxon>Eukaryota</taxon>
        <taxon>Metazoa</taxon>
        <taxon>Chordata</taxon>
        <taxon>Craniata</taxon>
        <taxon>Vertebrata</taxon>
        <taxon>Euteleostomi</taxon>
        <taxon>Actinopterygii</taxon>
        <taxon>Neopterygii</taxon>
        <taxon>Teleostei</taxon>
        <taxon>Protacanthopterygii</taxon>
        <taxon>Salmoniformes</taxon>
        <taxon>Salmonidae</taxon>
        <taxon>Salmoninae</taxon>
        <taxon>Salmo</taxon>
    </lineage>
</organism>
<accession>A0A673WGY4</accession>
<dbReference type="PROSITE" id="PS51741">
    <property type="entry name" value="F_BAR"/>
    <property type="match status" value="1"/>
</dbReference>
<dbReference type="Gene3D" id="2.30.30.40">
    <property type="entry name" value="SH3 Domains"/>
    <property type="match status" value="1"/>
</dbReference>
<dbReference type="InterPro" id="IPR036028">
    <property type="entry name" value="SH3-like_dom_sf"/>
</dbReference>
<keyword evidence="3 5" id="KW-0175">Coiled coil</keyword>
<dbReference type="Pfam" id="PF00018">
    <property type="entry name" value="SH3_1"/>
    <property type="match status" value="1"/>
</dbReference>
<dbReference type="SUPFAM" id="SSF50044">
    <property type="entry name" value="SH3-domain"/>
    <property type="match status" value="1"/>
</dbReference>
<dbReference type="AlphaFoldDB" id="A0A673WGY4"/>
<feature type="domain" description="Rho-GAP" evidence="8">
    <location>
        <begin position="468"/>
        <end position="663"/>
    </location>
</feature>
<feature type="domain" description="F-BAR" evidence="9">
    <location>
        <begin position="16"/>
        <end position="307"/>
    </location>
</feature>
<dbReference type="GeneTree" id="ENSGT00950000182824"/>
<dbReference type="Ensembl" id="ENSSTUT00000008548.1">
    <property type="protein sequence ID" value="ENSSTUP00000008022.1"/>
    <property type="gene ID" value="ENSSTUG00000002927.1"/>
</dbReference>
<dbReference type="InterPro" id="IPR051627">
    <property type="entry name" value="SLIT-ROBO_RhoGAP"/>
</dbReference>
<evidence type="ECO:0000256" key="1">
    <source>
        <dbReference type="ARBA" id="ARBA00022443"/>
    </source>
</evidence>
<dbReference type="SMART" id="SM00324">
    <property type="entry name" value="RhoGAP"/>
    <property type="match status" value="1"/>
</dbReference>
<reference evidence="10" key="2">
    <citation type="submission" date="2025-09" db="UniProtKB">
        <authorList>
            <consortium name="Ensembl"/>
        </authorList>
    </citation>
    <scope>IDENTIFICATION</scope>
</reference>
<dbReference type="InterPro" id="IPR031160">
    <property type="entry name" value="F_BAR_dom"/>
</dbReference>
<sequence>MCFVSTPPFICVFVFSEIRAQLVEQQKCLDQQTEMRVQLLQDLQDFFRKKSEIEMEYSRNLEKLAERFMAKTRSTKDHQQYKKDQNLLSPVNCWYLLLNQVRRESKDHATLSDIYLNNVIMRFMQISEDSTRLLKKSKEITFQLQEDLMKVLNELYTVMKTYHMYHTESISAESKLKEAEKQEEKQIGRAEPVFSIRLEDKHQRRSSVKKIEKMKEKRQAKYSENKLKSIKARNEYLLTLEATNSSIFKYYIHDLSDLIDCCDLGYHASLNRALRTYLSAEYNLETSRHEGLDIIENAVDSLDPRSDRQRFMELYPTAFCPPMKFEFQPHMGDEVCQIAMQPPVNGELMLRFQQLQSRLATLNIENEEIKKTSEATLTTIQDMVTIEDYDVSECFHHSRSTESVKSTVSETYLSKPSIAKRRANQQETEQFYFMKFREFLEGSNLISKLQAKHDLLKRTLGEGKGSETPIRGRRNSHARHQDSGQAIPRVVESCVRFINLYGLQHQGIFRVSGSQMEINDIKNSFERGNDPLTDDENNHDINSVAGVLKLYFRGLEKSLLPKERFNDLLSSIRIENLYERSLYIRKILLTAVPRSVLIVMRYLFAFLNHLSQYSDENMMDPYNLAICFGPTLMPTPNIEDQVSCQAHVNEIIKTVIIHHETIFPDAKELDGPVYEKCMAGGDYCESPYSEHGAIEEVDNEGGTETHTSEDEGEPIEAIAKFDYVGRSARELSFKKGASLLLYQRASDDWWEGRHNGIDGLVPHQYIVVQDMDDNFSDTLSQKADSEASSGHGAEDKDMCSGKDTGSPTDTRISDTYIGRHRKRTEPPSRRPPVRPSDVNCIVHSQQIHGGQGHTPEMGSPVLGHSFSPRDLLRSRNQGQLPMDSPERRRRTGHGSLTNISRHESLKKMESPPIRRSTSSGQYTAVFQEPHPHPHGGGKPLDPETIAQDIEETMNTALNELRELERQSSAKHAPDVVLDTLEQRQSTGGPTPASSSESLSPLHNILLRAQTGEAGGVPMRRSTSSSSDTMSTFKPVVVPRMGVQLKPPALRPKPLVLPKTGPAHLPAAPPPQDPLDKSCTM</sequence>
<dbReference type="InterPro" id="IPR027267">
    <property type="entry name" value="AH/BAR_dom_sf"/>
</dbReference>
<name>A0A673WGY4_SALTR</name>
<proteinExistence type="predicted"/>
<dbReference type="Pfam" id="PF00611">
    <property type="entry name" value="FCH"/>
    <property type="match status" value="1"/>
</dbReference>
<dbReference type="InterPro" id="IPR001060">
    <property type="entry name" value="FCH_dom"/>
</dbReference>
<dbReference type="InterPro" id="IPR001452">
    <property type="entry name" value="SH3_domain"/>
</dbReference>
<evidence type="ECO:0000256" key="5">
    <source>
        <dbReference type="PROSITE-ProRule" id="PRU01077"/>
    </source>
</evidence>
<dbReference type="InterPro" id="IPR008936">
    <property type="entry name" value="Rho_GTPase_activation_prot"/>
</dbReference>
<dbReference type="PROSITE" id="PS50002">
    <property type="entry name" value="SH3"/>
    <property type="match status" value="1"/>
</dbReference>
<dbReference type="SUPFAM" id="SSF103657">
    <property type="entry name" value="BAR/IMD domain-like"/>
    <property type="match status" value="1"/>
</dbReference>
<dbReference type="SUPFAM" id="SSF48350">
    <property type="entry name" value="GTPase activation domain, GAP"/>
    <property type="match status" value="1"/>
</dbReference>
<feature type="region of interest" description="Disordered" evidence="6">
    <location>
        <begin position="1009"/>
        <end position="1080"/>
    </location>
</feature>
<dbReference type="InterPro" id="IPR035648">
    <property type="entry name" value="srGAP1/2/3_SH3"/>
</dbReference>
<dbReference type="PANTHER" id="PTHR14166">
    <property type="entry name" value="SLIT-ROBO RHO GTPASE ACTIVATING PROTEIN"/>
    <property type="match status" value="1"/>
</dbReference>
<evidence type="ECO:0000313" key="10">
    <source>
        <dbReference type="Ensembl" id="ENSSTUP00000008022.1"/>
    </source>
</evidence>
<dbReference type="CDD" id="cd04383">
    <property type="entry name" value="RhoGAP_srGAP"/>
    <property type="match status" value="1"/>
</dbReference>
<dbReference type="GO" id="GO:0007165">
    <property type="term" value="P:signal transduction"/>
    <property type="evidence" value="ECO:0007669"/>
    <property type="project" value="InterPro"/>
</dbReference>
<feature type="region of interest" description="Disordered" evidence="6">
    <location>
        <begin position="460"/>
        <end position="483"/>
    </location>
</feature>
<feature type="compositionally biased region" description="Basic and acidic residues" evidence="6">
    <location>
        <begin position="900"/>
        <end position="909"/>
    </location>
</feature>
<dbReference type="InterPro" id="IPR000198">
    <property type="entry name" value="RhoGAP_dom"/>
</dbReference>
<dbReference type="Proteomes" id="UP000472277">
    <property type="component" value="Chromosome 17"/>
</dbReference>
<keyword evidence="11" id="KW-1185">Reference proteome</keyword>
<protein>
    <submittedName>
        <fullName evidence="10">SLIT-ROBO Rho GTPase activating protein 1</fullName>
    </submittedName>
</protein>
<evidence type="ECO:0000256" key="4">
    <source>
        <dbReference type="PROSITE-ProRule" id="PRU00192"/>
    </source>
</evidence>
<evidence type="ECO:0000259" key="7">
    <source>
        <dbReference type="PROSITE" id="PS50002"/>
    </source>
</evidence>
<dbReference type="Gene3D" id="1.10.555.10">
    <property type="entry name" value="Rho GTPase activation protein"/>
    <property type="match status" value="1"/>
</dbReference>
<dbReference type="CDD" id="cd11955">
    <property type="entry name" value="SH3_srGAP1-3"/>
    <property type="match status" value="1"/>
</dbReference>
<dbReference type="SMART" id="SM00055">
    <property type="entry name" value="FCH"/>
    <property type="match status" value="1"/>
</dbReference>
<evidence type="ECO:0000256" key="6">
    <source>
        <dbReference type="SAM" id="MobiDB-lite"/>
    </source>
</evidence>
<evidence type="ECO:0000259" key="8">
    <source>
        <dbReference type="PROSITE" id="PS50238"/>
    </source>
</evidence>
<reference evidence="10" key="1">
    <citation type="submission" date="2025-08" db="UniProtKB">
        <authorList>
            <consortium name="Ensembl"/>
        </authorList>
    </citation>
    <scope>IDENTIFICATION</scope>
</reference>
<dbReference type="GO" id="GO:0005096">
    <property type="term" value="F:GTPase activator activity"/>
    <property type="evidence" value="ECO:0007669"/>
    <property type="project" value="UniProtKB-KW"/>
</dbReference>
<dbReference type="Pfam" id="PF00620">
    <property type="entry name" value="RhoGAP"/>
    <property type="match status" value="1"/>
</dbReference>
<feature type="compositionally biased region" description="Low complexity" evidence="6">
    <location>
        <begin position="1021"/>
        <end position="1031"/>
    </location>
</feature>
<evidence type="ECO:0000259" key="9">
    <source>
        <dbReference type="PROSITE" id="PS51741"/>
    </source>
</evidence>
<dbReference type="PROSITE" id="PS50238">
    <property type="entry name" value="RHOGAP"/>
    <property type="match status" value="1"/>
</dbReference>
<keyword evidence="2" id="KW-0343">GTPase activation</keyword>
<feature type="compositionally biased region" description="Polar residues" evidence="6">
    <location>
        <begin position="777"/>
        <end position="788"/>
    </location>
</feature>
<dbReference type="Gene3D" id="1.20.1270.60">
    <property type="entry name" value="Arfaptin homology (AH) domain/BAR domain"/>
    <property type="match status" value="1"/>
</dbReference>
<evidence type="ECO:0000256" key="3">
    <source>
        <dbReference type="ARBA" id="ARBA00023054"/>
    </source>
</evidence>
<feature type="domain" description="SH3" evidence="7">
    <location>
        <begin position="712"/>
        <end position="771"/>
    </location>
</feature>